<dbReference type="Gene3D" id="1.10.150.130">
    <property type="match status" value="1"/>
</dbReference>
<gene>
    <name evidence="8" type="ORF">AB1I55_07595</name>
</gene>
<keyword evidence="3" id="KW-0238">DNA-binding</keyword>
<evidence type="ECO:0000256" key="4">
    <source>
        <dbReference type="ARBA" id="ARBA00023172"/>
    </source>
</evidence>
<evidence type="ECO:0000259" key="7">
    <source>
        <dbReference type="PROSITE" id="PS51898"/>
    </source>
</evidence>
<evidence type="ECO:0000313" key="8">
    <source>
        <dbReference type="EMBL" id="MEW3465954.1"/>
    </source>
</evidence>
<dbReference type="Proteomes" id="UP001554047">
    <property type="component" value="Unassembled WGS sequence"/>
</dbReference>
<dbReference type="EMBL" id="JBFDTB010000010">
    <property type="protein sequence ID" value="MEW3465954.1"/>
    <property type="molecule type" value="Genomic_DNA"/>
</dbReference>
<feature type="region of interest" description="Disordered" evidence="6">
    <location>
        <begin position="407"/>
        <end position="434"/>
    </location>
</feature>
<dbReference type="InterPro" id="IPR013762">
    <property type="entry name" value="Integrase-like_cat_sf"/>
</dbReference>
<keyword evidence="4" id="KW-0233">DNA recombination</keyword>
<dbReference type="SUPFAM" id="SSF56349">
    <property type="entry name" value="DNA breaking-rejoining enzymes"/>
    <property type="match status" value="1"/>
</dbReference>
<keyword evidence="9" id="KW-1185">Reference proteome</keyword>
<dbReference type="PROSITE" id="PS51898">
    <property type="entry name" value="TYR_RECOMBINASE"/>
    <property type="match status" value="1"/>
</dbReference>
<dbReference type="InterPro" id="IPR011010">
    <property type="entry name" value="DNA_brk_join_enz"/>
</dbReference>
<evidence type="ECO:0000256" key="6">
    <source>
        <dbReference type="SAM" id="MobiDB-lite"/>
    </source>
</evidence>
<dbReference type="InterPro" id="IPR010998">
    <property type="entry name" value="Integrase_recombinase_N"/>
</dbReference>
<dbReference type="InterPro" id="IPR050808">
    <property type="entry name" value="Phage_Integrase"/>
</dbReference>
<protein>
    <submittedName>
        <fullName evidence="8">Tyrosine-type recombinase/integrase</fullName>
    </submittedName>
</protein>
<dbReference type="RefSeq" id="WP_096540915.1">
    <property type="nucleotide sequence ID" value="NZ_JBFDTA010000008.1"/>
</dbReference>
<comment type="similarity">
    <text evidence="1">Belongs to the 'phage' integrase family.</text>
</comment>
<name>A0ABV3MES9_9ENTE</name>
<evidence type="ECO:0000256" key="1">
    <source>
        <dbReference type="ARBA" id="ARBA00008857"/>
    </source>
</evidence>
<feature type="domain" description="Tyr recombinase" evidence="7">
    <location>
        <begin position="191"/>
        <end position="397"/>
    </location>
</feature>
<feature type="coiled-coil region" evidence="5">
    <location>
        <begin position="167"/>
        <end position="194"/>
    </location>
</feature>
<sequence>MAISKTENETYRLRLYYPQDIQEMIGVNKLYSKTFKTRKEAKAAEIDFYAKIKELRENKEKNAFELGGEALFKDFYEDIWIDAYTAGLTSRNTKSPTPVTIANTKDIFRLHILPMFGKYTLNYLNQNKAFVLKIMTQKAAEYANFKILRSYVNSIFDWAEELEYIERNKLEKSLKRINATKKNQLQEAKKEEDLYLSFEQLQEWLTAVQNDYESGQLTLQDYVLFLTTFFLSDRKSETYAIKWKNVNFTASQITIGKALDKFGNEKSTKENKTTIFHIPNELKQLLQQWKVQQKEELAQFEIEQTEEQLLFTFFDDKGNINQRLHTDYLNYRMKSIERRHKHLTHATPHKLRHTGATLAKQAGVALEQISEALTHSDTSITRTYVNTPNVIQMPIGEIAYRKLSQKESDRNGVNNGVNSKKDASQSELRNACKY</sequence>
<evidence type="ECO:0000256" key="5">
    <source>
        <dbReference type="SAM" id="Coils"/>
    </source>
</evidence>
<dbReference type="Pfam" id="PF00589">
    <property type="entry name" value="Phage_integrase"/>
    <property type="match status" value="1"/>
</dbReference>
<proteinExistence type="inferred from homology"/>
<reference evidence="8 9" key="1">
    <citation type="submission" date="2024-05" db="EMBL/GenBank/DDBJ databases">
        <title>Human gut microbiome strain richness.</title>
        <authorList>
            <person name="Chen-Liaw A."/>
        </authorList>
    </citation>
    <scope>NUCLEOTIDE SEQUENCE [LARGE SCALE GENOMIC DNA]</scope>
    <source>
        <strain evidence="8 9">J1100102st1_G3_J1100102_180507</strain>
    </source>
</reference>
<dbReference type="PANTHER" id="PTHR30629">
    <property type="entry name" value="PROPHAGE INTEGRASE"/>
    <property type="match status" value="1"/>
</dbReference>
<keyword evidence="2" id="KW-0229">DNA integration</keyword>
<evidence type="ECO:0000313" key="9">
    <source>
        <dbReference type="Proteomes" id="UP001554047"/>
    </source>
</evidence>
<accession>A0ABV3MES9</accession>
<comment type="caution">
    <text evidence="8">The sequence shown here is derived from an EMBL/GenBank/DDBJ whole genome shotgun (WGS) entry which is preliminary data.</text>
</comment>
<evidence type="ECO:0000256" key="2">
    <source>
        <dbReference type="ARBA" id="ARBA00022908"/>
    </source>
</evidence>
<keyword evidence="5" id="KW-0175">Coiled coil</keyword>
<evidence type="ECO:0000256" key="3">
    <source>
        <dbReference type="ARBA" id="ARBA00023125"/>
    </source>
</evidence>
<dbReference type="PANTHER" id="PTHR30629:SF2">
    <property type="entry name" value="PROPHAGE INTEGRASE INTS-RELATED"/>
    <property type="match status" value="1"/>
</dbReference>
<dbReference type="Gene3D" id="1.10.443.10">
    <property type="entry name" value="Intergrase catalytic core"/>
    <property type="match status" value="1"/>
</dbReference>
<dbReference type="InterPro" id="IPR002104">
    <property type="entry name" value="Integrase_catalytic"/>
</dbReference>
<organism evidence="8 9">
    <name type="scientific">Enterococcus entomosocium</name>
    <dbReference type="NCBI Taxonomy" id="3034352"/>
    <lineage>
        <taxon>Bacteria</taxon>
        <taxon>Bacillati</taxon>
        <taxon>Bacillota</taxon>
        <taxon>Bacilli</taxon>
        <taxon>Lactobacillales</taxon>
        <taxon>Enterococcaceae</taxon>
        <taxon>Enterococcus</taxon>
    </lineage>
</organism>